<gene>
    <name evidence="1" type="ORF">SSCH_1150008</name>
</gene>
<proteinExistence type="predicted"/>
<sequence>MLYQLSIYAVSGIGNNTAKILYPSMSSEAKLQKIDIKNPATGSKYAEVMLQPVSLPLVAELLNLSSKVKIKEYVKQIVFGS</sequence>
<dbReference type="EMBL" id="CDRZ01000019">
    <property type="protein sequence ID" value="CEO87601.1"/>
    <property type="molecule type" value="Genomic_DNA"/>
</dbReference>
<evidence type="ECO:0000313" key="2">
    <source>
        <dbReference type="Proteomes" id="UP000046155"/>
    </source>
</evidence>
<accession>A0A0B7MHX8</accession>
<keyword evidence="2" id="KW-1185">Reference proteome</keyword>
<dbReference type="AlphaFoldDB" id="A0A0B7MHX8"/>
<name>A0A0B7MHX8_9FIRM</name>
<protein>
    <submittedName>
        <fullName evidence="1">Uncharacterized protein</fullName>
    </submittedName>
</protein>
<dbReference type="Proteomes" id="UP000046155">
    <property type="component" value="Unassembled WGS sequence"/>
</dbReference>
<evidence type="ECO:0000313" key="1">
    <source>
        <dbReference type="EMBL" id="CEO87601.1"/>
    </source>
</evidence>
<organism evidence="1 2">
    <name type="scientific">Syntrophaceticus schinkii</name>
    <dbReference type="NCBI Taxonomy" id="499207"/>
    <lineage>
        <taxon>Bacteria</taxon>
        <taxon>Bacillati</taxon>
        <taxon>Bacillota</taxon>
        <taxon>Clostridia</taxon>
        <taxon>Thermoanaerobacterales</taxon>
        <taxon>Thermoanaerobacterales Family III. Incertae Sedis</taxon>
        <taxon>Syntrophaceticus</taxon>
    </lineage>
</organism>
<reference evidence="2" key="1">
    <citation type="submission" date="2015-01" db="EMBL/GenBank/DDBJ databases">
        <authorList>
            <person name="Manzoor Shahid"/>
            <person name="Zubair Saima"/>
        </authorList>
    </citation>
    <scope>NUCLEOTIDE SEQUENCE [LARGE SCALE GENOMIC DNA]</scope>
    <source>
        <strain evidence="2">Sp3</strain>
    </source>
</reference>